<evidence type="ECO:0000259" key="5">
    <source>
        <dbReference type="PROSITE" id="PS50931"/>
    </source>
</evidence>
<dbReference type="Pfam" id="PF03466">
    <property type="entry name" value="LysR_substrate"/>
    <property type="match status" value="1"/>
</dbReference>
<dbReference type="InterPro" id="IPR000847">
    <property type="entry name" value="LysR_HTH_N"/>
</dbReference>
<dbReference type="PROSITE" id="PS50931">
    <property type="entry name" value="HTH_LYSR"/>
    <property type="match status" value="1"/>
</dbReference>
<dbReference type="Pfam" id="PF00126">
    <property type="entry name" value="HTH_1"/>
    <property type="match status" value="1"/>
</dbReference>
<comment type="similarity">
    <text evidence="1">Belongs to the LysR transcriptional regulatory family.</text>
</comment>
<protein>
    <submittedName>
        <fullName evidence="6">LysR family transcriptional regulator</fullName>
    </submittedName>
</protein>
<evidence type="ECO:0000256" key="4">
    <source>
        <dbReference type="ARBA" id="ARBA00023163"/>
    </source>
</evidence>
<dbReference type="PANTHER" id="PTHR30537:SF1">
    <property type="entry name" value="HTH-TYPE TRANSCRIPTIONAL REGULATOR PGRR"/>
    <property type="match status" value="1"/>
</dbReference>
<dbReference type="InterPro" id="IPR036388">
    <property type="entry name" value="WH-like_DNA-bd_sf"/>
</dbReference>
<sequence>MSKPTLSDLKAFMAVAEHRSFRRAADLLGIARPSVSHTIQGLENSLGVRLFHRTTRSVSLTEAGKRLLGRLDPLMRDLDAALEEVTGEQGNLQGQLRINGNDAAIGLLLRTVVPEFLARYPSVELDLVAEGRLVDIVDQGFDAGIRLREAVPKDMVAIPLGPDIRFLAVASPRYLAARPAPEVPDALTQHQCIRQRLPSGKRYRWEFSKRGQVVEIDVPGTLTLDSNPLMLEAAIKGLGIAYMPEPYARAALDDGRLVSVLEDWCPRIPGLSLYFPGNRHVPATLRALIDTIQALRHQFDELAPSTPLRKSPTAVQPR</sequence>
<dbReference type="EMBL" id="QDKJ01000007">
    <property type="protein sequence ID" value="PWC12394.1"/>
    <property type="molecule type" value="Genomic_DNA"/>
</dbReference>
<keyword evidence="7" id="KW-1185">Reference proteome</keyword>
<comment type="caution">
    <text evidence="6">The sequence shown here is derived from an EMBL/GenBank/DDBJ whole genome shotgun (WGS) entry which is preliminary data.</text>
</comment>
<dbReference type="CDD" id="cd08474">
    <property type="entry name" value="PBP2_CrgA_like_5"/>
    <property type="match status" value="1"/>
</dbReference>
<dbReference type="SUPFAM" id="SSF46785">
    <property type="entry name" value="Winged helix' DNA-binding domain"/>
    <property type="match status" value="1"/>
</dbReference>
<evidence type="ECO:0000313" key="7">
    <source>
        <dbReference type="Proteomes" id="UP000245138"/>
    </source>
</evidence>
<dbReference type="PRINTS" id="PR00039">
    <property type="entry name" value="HTHLYSR"/>
</dbReference>
<evidence type="ECO:0000313" key="6">
    <source>
        <dbReference type="EMBL" id="PWC12394.1"/>
    </source>
</evidence>
<dbReference type="Gene3D" id="1.10.10.10">
    <property type="entry name" value="Winged helix-like DNA-binding domain superfamily/Winged helix DNA-binding domain"/>
    <property type="match status" value="1"/>
</dbReference>
<dbReference type="InterPro" id="IPR005119">
    <property type="entry name" value="LysR_subst-bd"/>
</dbReference>
<accession>A0A2U1TSJ9</accession>
<dbReference type="GO" id="GO:0003700">
    <property type="term" value="F:DNA-binding transcription factor activity"/>
    <property type="evidence" value="ECO:0007669"/>
    <property type="project" value="InterPro"/>
</dbReference>
<feature type="domain" description="HTH lysR-type" evidence="5">
    <location>
        <begin position="4"/>
        <end position="61"/>
    </location>
</feature>
<dbReference type="Proteomes" id="UP000245138">
    <property type="component" value="Unassembled WGS sequence"/>
</dbReference>
<evidence type="ECO:0000256" key="2">
    <source>
        <dbReference type="ARBA" id="ARBA00023015"/>
    </source>
</evidence>
<reference evidence="6 7" key="1">
    <citation type="submission" date="2018-04" db="EMBL/GenBank/DDBJ databases">
        <title>Brenneria corticis sp.nov.</title>
        <authorList>
            <person name="Li Y."/>
        </authorList>
    </citation>
    <scope>NUCLEOTIDE SEQUENCE [LARGE SCALE GENOMIC DNA]</scope>
    <source>
        <strain evidence="6 7">LMG 27715</strain>
    </source>
</reference>
<dbReference type="FunFam" id="1.10.10.10:FF:000001">
    <property type="entry name" value="LysR family transcriptional regulator"/>
    <property type="match status" value="1"/>
</dbReference>
<dbReference type="PANTHER" id="PTHR30537">
    <property type="entry name" value="HTH-TYPE TRANSCRIPTIONAL REGULATOR"/>
    <property type="match status" value="1"/>
</dbReference>
<evidence type="ECO:0000256" key="3">
    <source>
        <dbReference type="ARBA" id="ARBA00023125"/>
    </source>
</evidence>
<keyword evidence="3" id="KW-0238">DNA-binding</keyword>
<keyword evidence="2" id="KW-0805">Transcription regulation</keyword>
<dbReference type="GO" id="GO:0006351">
    <property type="term" value="P:DNA-templated transcription"/>
    <property type="evidence" value="ECO:0007669"/>
    <property type="project" value="TreeGrafter"/>
</dbReference>
<evidence type="ECO:0000256" key="1">
    <source>
        <dbReference type="ARBA" id="ARBA00009437"/>
    </source>
</evidence>
<dbReference type="RefSeq" id="WP_109054436.1">
    <property type="nucleotide sequence ID" value="NZ_QDKJ01000007.1"/>
</dbReference>
<dbReference type="OrthoDB" id="9813056at2"/>
<dbReference type="Gene3D" id="3.40.190.290">
    <property type="match status" value="1"/>
</dbReference>
<dbReference type="GO" id="GO:0043565">
    <property type="term" value="F:sequence-specific DNA binding"/>
    <property type="evidence" value="ECO:0007669"/>
    <property type="project" value="TreeGrafter"/>
</dbReference>
<proteinExistence type="inferred from homology"/>
<keyword evidence="4" id="KW-0804">Transcription</keyword>
<dbReference type="InterPro" id="IPR036390">
    <property type="entry name" value="WH_DNA-bd_sf"/>
</dbReference>
<organism evidence="6 7">
    <name type="scientific">Brenneria roseae subsp. americana</name>
    <dbReference type="NCBI Taxonomy" id="1508507"/>
    <lineage>
        <taxon>Bacteria</taxon>
        <taxon>Pseudomonadati</taxon>
        <taxon>Pseudomonadota</taxon>
        <taxon>Gammaproteobacteria</taxon>
        <taxon>Enterobacterales</taxon>
        <taxon>Pectobacteriaceae</taxon>
        <taxon>Brenneria</taxon>
    </lineage>
</organism>
<dbReference type="AlphaFoldDB" id="A0A2U1TSJ9"/>
<dbReference type="InterPro" id="IPR058163">
    <property type="entry name" value="LysR-type_TF_proteobact-type"/>
</dbReference>
<name>A0A2U1TSJ9_9GAMM</name>
<dbReference type="SUPFAM" id="SSF53850">
    <property type="entry name" value="Periplasmic binding protein-like II"/>
    <property type="match status" value="1"/>
</dbReference>
<gene>
    <name evidence="6" type="ORF">B4923_11160</name>
</gene>